<evidence type="ECO:0000256" key="4">
    <source>
        <dbReference type="ARBA" id="ARBA00051827"/>
    </source>
</evidence>
<reference evidence="7" key="1">
    <citation type="submission" date="2022-12" db="EMBL/GenBank/DDBJ databases">
        <title>Draft genome assemblies for two species of Escallonia (Escalloniales).</title>
        <authorList>
            <person name="Chanderbali A."/>
            <person name="Dervinis C."/>
            <person name="Anghel I."/>
            <person name="Soltis D."/>
            <person name="Soltis P."/>
            <person name="Zapata F."/>
        </authorList>
    </citation>
    <scope>NUCLEOTIDE SEQUENCE</scope>
    <source>
        <strain evidence="7">UCBG92.1500</strain>
        <tissue evidence="7">Leaf</tissue>
    </source>
</reference>
<keyword evidence="2 5" id="KW-0328">Glycosyltransferase</keyword>
<dbReference type="InterPro" id="IPR035595">
    <property type="entry name" value="UDP_glycos_trans_CS"/>
</dbReference>
<dbReference type="EC" id="2.4.1.-" evidence="6"/>
<evidence type="ECO:0000256" key="1">
    <source>
        <dbReference type="ARBA" id="ARBA00009995"/>
    </source>
</evidence>
<dbReference type="FunFam" id="3.40.50.2000:FF:000065">
    <property type="entry name" value="Glycosyltransferase"/>
    <property type="match status" value="1"/>
</dbReference>
<dbReference type="PANTHER" id="PTHR11926:SF1392">
    <property type="entry name" value="GLYCOSYLTRANSFERASE"/>
    <property type="match status" value="1"/>
</dbReference>
<dbReference type="GO" id="GO:0102970">
    <property type="term" value="F:7-deoxyloganetic acid glucosyltransferase activity"/>
    <property type="evidence" value="ECO:0007669"/>
    <property type="project" value="UniProtKB-EC"/>
</dbReference>
<dbReference type="Pfam" id="PF00201">
    <property type="entry name" value="UDPGT"/>
    <property type="match status" value="1"/>
</dbReference>
<dbReference type="Gene3D" id="3.40.50.2000">
    <property type="entry name" value="Glycogen Phosphorylase B"/>
    <property type="match status" value="2"/>
</dbReference>
<comment type="catalytic activity">
    <reaction evidence="4">
        <text>7-deoxyloganetate + UDP-alpha-D-glucose = 7-deoxyloganate + UDP + H(+)</text>
        <dbReference type="Rhea" id="RHEA:39895"/>
        <dbReference type="ChEBI" id="CHEBI:15378"/>
        <dbReference type="ChEBI" id="CHEBI:58223"/>
        <dbReference type="ChEBI" id="CHEBI:58885"/>
        <dbReference type="ChEBI" id="CHEBI:76844"/>
        <dbReference type="ChEBI" id="CHEBI:76846"/>
        <dbReference type="EC" id="2.4.1.323"/>
    </reaction>
</comment>
<gene>
    <name evidence="7" type="ORF">RJ640_025959</name>
</gene>
<proteinExistence type="inferred from homology"/>
<organism evidence="7 8">
    <name type="scientific">Escallonia rubra</name>
    <dbReference type="NCBI Taxonomy" id="112253"/>
    <lineage>
        <taxon>Eukaryota</taxon>
        <taxon>Viridiplantae</taxon>
        <taxon>Streptophyta</taxon>
        <taxon>Embryophyta</taxon>
        <taxon>Tracheophyta</taxon>
        <taxon>Spermatophyta</taxon>
        <taxon>Magnoliopsida</taxon>
        <taxon>eudicotyledons</taxon>
        <taxon>Gunneridae</taxon>
        <taxon>Pentapetalae</taxon>
        <taxon>asterids</taxon>
        <taxon>campanulids</taxon>
        <taxon>Escalloniales</taxon>
        <taxon>Escalloniaceae</taxon>
        <taxon>Escallonia</taxon>
    </lineage>
</organism>
<dbReference type="PANTHER" id="PTHR11926">
    <property type="entry name" value="GLUCOSYL/GLUCURONOSYL TRANSFERASES"/>
    <property type="match status" value="1"/>
</dbReference>
<dbReference type="CDD" id="cd03784">
    <property type="entry name" value="GT1_Gtf-like"/>
    <property type="match status" value="1"/>
</dbReference>
<keyword evidence="3 5" id="KW-0808">Transferase</keyword>
<comment type="caution">
    <text evidence="7">The sequence shown here is derived from an EMBL/GenBank/DDBJ whole genome shotgun (WGS) entry which is preliminary data.</text>
</comment>
<keyword evidence="8" id="KW-1185">Reference proteome</keyword>
<evidence type="ECO:0000256" key="5">
    <source>
        <dbReference type="RuleBase" id="RU003718"/>
    </source>
</evidence>
<dbReference type="PROSITE" id="PS00375">
    <property type="entry name" value="UDPGT"/>
    <property type="match status" value="1"/>
</dbReference>
<name>A0AA88QSV6_9ASTE</name>
<protein>
    <recommendedName>
        <fullName evidence="6">Glycosyltransferase</fullName>
        <ecNumber evidence="6">2.4.1.-</ecNumber>
    </recommendedName>
</protein>
<evidence type="ECO:0000313" key="7">
    <source>
        <dbReference type="EMBL" id="KAK2975663.1"/>
    </source>
</evidence>
<evidence type="ECO:0000256" key="3">
    <source>
        <dbReference type="ARBA" id="ARBA00022679"/>
    </source>
</evidence>
<dbReference type="EMBL" id="JAVXUO010002168">
    <property type="protein sequence ID" value="KAK2975663.1"/>
    <property type="molecule type" value="Genomic_DNA"/>
</dbReference>
<dbReference type="GO" id="GO:0080043">
    <property type="term" value="F:quercetin 3-O-glucosyltransferase activity"/>
    <property type="evidence" value="ECO:0007669"/>
    <property type="project" value="TreeGrafter"/>
</dbReference>
<dbReference type="AlphaFoldDB" id="A0AA88QSV6"/>
<dbReference type="SUPFAM" id="SSF53756">
    <property type="entry name" value="UDP-Glycosyltransferase/glycogen phosphorylase"/>
    <property type="match status" value="1"/>
</dbReference>
<dbReference type="Proteomes" id="UP001187471">
    <property type="component" value="Unassembled WGS sequence"/>
</dbReference>
<evidence type="ECO:0000256" key="6">
    <source>
        <dbReference type="RuleBase" id="RU362057"/>
    </source>
</evidence>
<dbReference type="FunFam" id="3.40.50.2000:FF:000040">
    <property type="entry name" value="UDP-glycosyltransferase 76C1"/>
    <property type="match status" value="1"/>
</dbReference>
<dbReference type="GO" id="GO:0080044">
    <property type="term" value="F:quercetin 7-O-glucosyltransferase activity"/>
    <property type="evidence" value="ECO:0007669"/>
    <property type="project" value="TreeGrafter"/>
</dbReference>
<evidence type="ECO:0000256" key="2">
    <source>
        <dbReference type="ARBA" id="ARBA00022676"/>
    </source>
</evidence>
<accession>A0AA88QSV6</accession>
<dbReference type="InterPro" id="IPR002213">
    <property type="entry name" value="UDP_glucos_trans"/>
</dbReference>
<evidence type="ECO:0000313" key="8">
    <source>
        <dbReference type="Proteomes" id="UP001187471"/>
    </source>
</evidence>
<comment type="similarity">
    <text evidence="1 5">Belongs to the UDP-glycosyltransferase family.</text>
</comment>
<sequence length="482" mass="54580">MDHEMPRPDPHVLIFPFPVQGHVSCMLKLAELLCLAGLHVTFLNSDYIHRRLLRYTDVFSRFTPYKGFNFETIFDGLPADHPRSGDRVTDIFDSIEAVIKPQFREMLISGRLSDSRPPVTCIIADGIMCSFTTDVARELGIQILSFRTVSASCFWAFFCMPKLIHACELPFKGEDDDLDRSLSSVTGMESFLRLRDLPSFCRETNLAHRGLQLVMSETQKATRADGLILNTFEDLEESALTHIRKHIPKLYTIGPLHANLKARITKTDSSQFRRSSNSLWEEDRSCMAWLDDQSPRSVLYVSFGSMTVLTKDELIEFWYGIVNSGKPFLWVIRPNSVVGECQVPTTLLTGTKERGYMVGWAPQEEVLAHPAVGGFLTHSGWNSTLESIVVGVPMICWPYYADQQVNSRLVGEVWKLGLDMKDTCDRVIVEKMIKDLMEVRRDGFVQSVSQMAKLARKSVSEGGSSYDNLDRLVEDIKSMSHV</sequence>